<evidence type="ECO:0000313" key="2">
    <source>
        <dbReference type="Proteomes" id="UP000886998"/>
    </source>
</evidence>
<sequence length="119" mass="13456">MYQPVLISSENGCTETQRFLSDIRSGNKILLKHFGCFIENVLITYENLSQSFSTYLRLNEQTGVDSWFKYKLNNIIDFQTILESEIDVDAVSDNGQLICMAVSKLIDNAGAHSGDEMLH</sequence>
<name>A0A8X6WMG8_9ARAC</name>
<keyword evidence="2" id="KW-1185">Reference proteome</keyword>
<reference evidence="1" key="1">
    <citation type="submission" date="2020-08" db="EMBL/GenBank/DDBJ databases">
        <title>Multicomponent nature underlies the extraordinary mechanical properties of spider dragline silk.</title>
        <authorList>
            <person name="Kono N."/>
            <person name="Nakamura H."/>
            <person name="Mori M."/>
            <person name="Yoshida Y."/>
            <person name="Ohtoshi R."/>
            <person name="Malay A.D."/>
            <person name="Moran D.A.P."/>
            <person name="Tomita M."/>
            <person name="Numata K."/>
            <person name="Arakawa K."/>
        </authorList>
    </citation>
    <scope>NUCLEOTIDE SEQUENCE</scope>
</reference>
<accession>A0A8X6WMG8</accession>
<organism evidence="1 2">
    <name type="scientific">Trichonephila inaurata madagascariensis</name>
    <dbReference type="NCBI Taxonomy" id="2747483"/>
    <lineage>
        <taxon>Eukaryota</taxon>
        <taxon>Metazoa</taxon>
        <taxon>Ecdysozoa</taxon>
        <taxon>Arthropoda</taxon>
        <taxon>Chelicerata</taxon>
        <taxon>Arachnida</taxon>
        <taxon>Araneae</taxon>
        <taxon>Araneomorphae</taxon>
        <taxon>Entelegynae</taxon>
        <taxon>Araneoidea</taxon>
        <taxon>Nephilidae</taxon>
        <taxon>Trichonephila</taxon>
        <taxon>Trichonephila inaurata</taxon>
    </lineage>
</organism>
<dbReference type="SUPFAM" id="SSF56059">
    <property type="entry name" value="Glutathione synthetase ATP-binding domain-like"/>
    <property type="match status" value="1"/>
</dbReference>
<comment type="caution">
    <text evidence="1">The sequence shown here is derived from an EMBL/GenBank/DDBJ whole genome shotgun (WGS) entry which is preliminary data.</text>
</comment>
<protein>
    <submittedName>
        <fullName evidence="1">Uncharacterized protein</fullName>
    </submittedName>
</protein>
<proteinExistence type="predicted"/>
<evidence type="ECO:0000313" key="1">
    <source>
        <dbReference type="EMBL" id="GFY37152.1"/>
    </source>
</evidence>
<dbReference type="AlphaFoldDB" id="A0A8X6WMG8"/>
<dbReference type="Gene3D" id="3.30.470.20">
    <property type="entry name" value="ATP-grasp fold, B domain"/>
    <property type="match status" value="1"/>
</dbReference>
<gene>
    <name evidence="1" type="ORF">TNIN_203301</name>
</gene>
<dbReference type="Proteomes" id="UP000886998">
    <property type="component" value="Unassembled WGS sequence"/>
</dbReference>
<dbReference type="EMBL" id="BMAV01000159">
    <property type="protein sequence ID" value="GFY37152.1"/>
    <property type="molecule type" value="Genomic_DNA"/>
</dbReference>